<dbReference type="EMBL" id="JADOBH010000003">
    <property type="protein sequence ID" value="MBF7957152.1"/>
    <property type="molecule type" value="Genomic_DNA"/>
</dbReference>
<dbReference type="Gene3D" id="3.40.190.10">
    <property type="entry name" value="Periplasmic binding protein-like II"/>
    <property type="match status" value="2"/>
</dbReference>
<keyword evidence="4" id="KW-0804">Transcription</keyword>
<accession>A0ABS0DTE3</accession>
<evidence type="ECO:0000256" key="2">
    <source>
        <dbReference type="ARBA" id="ARBA00023015"/>
    </source>
</evidence>
<dbReference type="PANTHER" id="PTHR30118:SF15">
    <property type="entry name" value="TRANSCRIPTIONAL REGULATORY PROTEIN"/>
    <property type="match status" value="1"/>
</dbReference>
<dbReference type="PROSITE" id="PS50931">
    <property type="entry name" value="HTH_LYSR"/>
    <property type="match status" value="1"/>
</dbReference>
<comment type="caution">
    <text evidence="6">The sequence shown here is derived from an EMBL/GenBank/DDBJ whole genome shotgun (WGS) entry which is preliminary data.</text>
</comment>
<dbReference type="PANTHER" id="PTHR30118">
    <property type="entry name" value="HTH-TYPE TRANSCRIPTIONAL REGULATOR LEUO-RELATED"/>
    <property type="match status" value="1"/>
</dbReference>
<name>A0ABS0DTE3_9GAMM</name>
<comment type="similarity">
    <text evidence="1">Belongs to the LysR transcriptional regulatory family.</text>
</comment>
<dbReference type="SUPFAM" id="SSF46785">
    <property type="entry name" value="Winged helix' DNA-binding domain"/>
    <property type="match status" value="1"/>
</dbReference>
<evidence type="ECO:0000256" key="3">
    <source>
        <dbReference type="ARBA" id="ARBA00023125"/>
    </source>
</evidence>
<dbReference type="RefSeq" id="WP_119825388.1">
    <property type="nucleotide sequence ID" value="NZ_CBCSED010000008.1"/>
</dbReference>
<keyword evidence="7" id="KW-1185">Reference proteome</keyword>
<protein>
    <submittedName>
        <fullName evidence="6">LysR family transcriptional regulator</fullName>
    </submittedName>
</protein>
<reference evidence="6 7" key="1">
    <citation type="submission" date="2020-11" db="EMBL/GenBank/DDBJ databases">
        <title>Taxonomic investigation of Rahnella spp.</title>
        <authorList>
            <person name="Lee S.D."/>
        </authorList>
    </citation>
    <scope>NUCLEOTIDE SEQUENCE [LARGE SCALE GENOMIC DNA]</scope>
    <source>
        <strain evidence="6 7">SAP-10</strain>
    </source>
</reference>
<evidence type="ECO:0000313" key="6">
    <source>
        <dbReference type="EMBL" id="MBF7957152.1"/>
    </source>
</evidence>
<evidence type="ECO:0000256" key="1">
    <source>
        <dbReference type="ARBA" id="ARBA00009437"/>
    </source>
</evidence>
<dbReference type="InterPro" id="IPR036388">
    <property type="entry name" value="WH-like_DNA-bd_sf"/>
</dbReference>
<evidence type="ECO:0000259" key="5">
    <source>
        <dbReference type="PROSITE" id="PS50931"/>
    </source>
</evidence>
<sequence length="294" mass="34305">MNNKFDYNLIKTLVLIFETRSMTKSAQALGISSPTLTYALNKLRDYYNDPLFFKSVKGLKATPLANQLYPSFKKIDEEISHSVMITTDVTPEISNVIIRTNTMIEYYLMDKLLENNRFPEELNFTFNNRIMLEDQRVTALVSREVDIDIGSAIRLNHSFISTKIAQSRIIGLCRDGHPRIKNKLSSEQWMAEEHIVLSSAETNAYLPEKLYGLSHQRNIRYRSNSLLNMLYCIEKSDFVMFFPAFLLKHIPAHLALRRVEIPWMEEDTLDIYAYIHSKAKNDERLERIIQLLKK</sequence>
<dbReference type="Pfam" id="PF03466">
    <property type="entry name" value="LysR_substrate"/>
    <property type="match status" value="1"/>
</dbReference>
<evidence type="ECO:0000256" key="4">
    <source>
        <dbReference type="ARBA" id="ARBA00023163"/>
    </source>
</evidence>
<dbReference type="Pfam" id="PF00126">
    <property type="entry name" value="HTH_1"/>
    <property type="match status" value="1"/>
</dbReference>
<dbReference type="SUPFAM" id="SSF53850">
    <property type="entry name" value="Periplasmic binding protein-like II"/>
    <property type="match status" value="1"/>
</dbReference>
<dbReference type="InterPro" id="IPR050389">
    <property type="entry name" value="LysR-type_TF"/>
</dbReference>
<dbReference type="InterPro" id="IPR000847">
    <property type="entry name" value="LysR_HTH_N"/>
</dbReference>
<dbReference type="Gene3D" id="1.10.10.10">
    <property type="entry name" value="Winged helix-like DNA-binding domain superfamily/Winged helix DNA-binding domain"/>
    <property type="match status" value="1"/>
</dbReference>
<keyword evidence="2" id="KW-0805">Transcription regulation</keyword>
<evidence type="ECO:0000313" key="7">
    <source>
        <dbReference type="Proteomes" id="UP000600307"/>
    </source>
</evidence>
<gene>
    <name evidence="6" type="ORF">IV431_16475</name>
</gene>
<keyword evidence="3" id="KW-0238">DNA-binding</keyword>
<organism evidence="6 7">
    <name type="scientific">Rahnella victoriana</name>
    <dbReference type="NCBI Taxonomy" id="1510570"/>
    <lineage>
        <taxon>Bacteria</taxon>
        <taxon>Pseudomonadati</taxon>
        <taxon>Pseudomonadota</taxon>
        <taxon>Gammaproteobacteria</taxon>
        <taxon>Enterobacterales</taxon>
        <taxon>Yersiniaceae</taxon>
        <taxon>Rahnella</taxon>
    </lineage>
</organism>
<dbReference type="Proteomes" id="UP000600307">
    <property type="component" value="Unassembled WGS sequence"/>
</dbReference>
<dbReference type="InterPro" id="IPR005119">
    <property type="entry name" value="LysR_subst-bd"/>
</dbReference>
<feature type="domain" description="HTH lysR-type" evidence="5">
    <location>
        <begin position="5"/>
        <end position="62"/>
    </location>
</feature>
<proteinExistence type="inferred from homology"/>
<dbReference type="InterPro" id="IPR036390">
    <property type="entry name" value="WH_DNA-bd_sf"/>
</dbReference>